<dbReference type="AlphaFoldDB" id="A0A173YHR1"/>
<protein>
    <submittedName>
        <fullName evidence="2">Uncharacterized protein</fullName>
    </submittedName>
</protein>
<feature type="compositionally biased region" description="Basic and acidic residues" evidence="1">
    <location>
        <begin position="29"/>
        <end position="39"/>
    </location>
</feature>
<dbReference type="Proteomes" id="UP000095558">
    <property type="component" value="Unassembled WGS sequence"/>
</dbReference>
<reference evidence="2 3" key="1">
    <citation type="submission" date="2015-09" db="EMBL/GenBank/DDBJ databases">
        <authorList>
            <consortium name="Pathogen Informatics"/>
        </authorList>
    </citation>
    <scope>NUCLEOTIDE SEQUENCE [LARGE SCALE GENOMIC DNA]</scope>
    <source>
        <strain evidence="2 3">2789STDY5834855</strain>
    </source>
</reference>
<gene>
    <name evidence="2" type="ORF">ERS852470_02293</name>
</gene>
<accession>A0A173YHR1</accession>
<organism evidence="2 3">
    <name type="scientific">Clostridium disporicum</name>
    <dbReference type="NCBI Taxonomy" id="84024"/>
    <lineage>
        <taxon>Bacteria</taxon>
        <taxon>Bacillati</taxon>
        <taxon>Bacillota</taxon>
        <taxon>Clostridia</taxon>
        <taxon>Eubacteriales</taxon>
        <taxon>Clostridiaceae</taxon>
        <taxon>Clostridium</taxon>
    </lineage>
</organism>
<evidence type="ECO:0000256" key="1">
    <source>
        <dbReference type="SAM" id="MobiDB-lite"/>
    </source>
</evidence>
<name>A0A173YHR1_9CLOT</name>
<sequence>MILKSYKYCGRRHKKDISTKQVKQISLDGQKHGKEKDKR</sequence>
<feature type="region of interest" description="Disordered" evidence="1">
    <location>
        <begin position="14"/>
        <end position="39"/>
    </location>
</feature>
<evidence type="ECO:0000313" key="2">
    <source>
        <dbReference type="EMBL" id="CUO42153.1"/>
    </source>
</evidence>
<proteinExistence type="predicted"/>
<evidence type="ECO:0000313" key="3">
    <source>
        <dbReference type="Proteomes" id="UP000095558"/>
    </source>
</evidence>
<dbReference type="EMBL" id="CYZV01000024">
    <property type="protein sequence ID" value="CUO42153.1"/>
    <property type="molecule type" value="Genomic_DNA"/>
</dbReference>